<dbReference type="PROSITE" id="PS01122">
    <property type="entry name" value="CASPASE_CYS"/>
    <property type="match status" value="1"/>
</dbReference>
<dbReference type="GO" id="GO:0005737">
    <property type="term" value="C:cytoplasm"/>
    <property type="evidence" value="ECO:0007669"/>
    <property type="project" value="UniProtKB-ARBA"/>
</dbReference>
<feature type="domain" description="Caspase family p20" evidence="7">
    <location>
        <begin position="127"/>
        <end position="254"/>
    </location>
</feature>
<comment type="caution">
    <text evidence="8">The sequence shown here is derived from an EMBL/GenBank/DDBJ whole genome shotgun (WGS) entry which is preliminary data.</text>
</comment>
<evidence type="ECO:0000313" key="8">
    <source>
        <dbReference type="EMBL" id="OAF64344.1"/>
    </source>
</evidence>
<dbReference type="PANTHER" id="PTHR48169:SF7">
    <property type="entry name" value="CASPASE 10"/>
    <property type="match status" value="1"/>
</dbReference>
<sequence length="317" mass="36745">MYFKEFLRVNHLLLISNLRISNNFMNNLSNERIINRIMIESIENQKNNNLKINYLLKVVAYRDKNLIPFLKILQKFGEINILSKLNTSNLPVNVKDSVSVLLKNVTDQENYCLKNTNHSVYRMKSVPRGNAIIINNIDFSKSYNNLSNRDGSLKDVDDLVDIFTKLLFIAKVYTNLNVKEMLDTFNSEAKKLEHKNRDCFVLIILSHGFKNHVFGVLGQSLLISKITNIFNGLNCPYLIGKPKIFIIQACQGECPLFLLEKPILHVDAFVDFKHLSKKMKSTPEYLDLSMLLSLRILQLVFYIINLYEYSDRSNLDL</sequence>
<keyword evidence="3" id="KW-0053">Apoptosis</keyword>
<evidence type="ECO:0000256" key="2">
    <source>
        <dbReference type="ARBA" id="ARBA00022670"/>
    </source>
</evidence>
<dbReference type="InterPro" id="IPR029030">
    <property type="entry name" value="Caspase-like_dom_sf"/>
</dbReference>
<dbReference type="InterPro" id="IPR001309">
    <property type="entry name" value="Pept_C14_p20"/>
</dbReference>
<dbReference type="Gene3D" id="3.40.50.1460">
    <property type="match status" value="1"/>
</dbReference>
<dbReference type="Pfam" id="PF00656">
    <property type="entry name" value="Peptidase_C14"/>
    <property type="match status" value="1"/>
</dbReference>
<dbReference type="InterPro" id="IPR016129">
    <property type="entry name" value="Caspase_his_AS"/>
</dbReference>
<evidence type="ECO:0000256" key="1">
    <source>
        <dbReference type="ARBA" id="ARBA00010134"/>
    </source>
</evidence>
<dbReference type="Proteomes" id="UP000078046">
    <property type="component" value="Unassembled WGS sequence"/>
</dbReference>
<dbReference type="SUPFAM" id="SSF47986">
    <property type="entry name" value="DEATH domain"/>
    <property type="match status" value="1"/>
</dbReference>
<dbReference type="InterPro" id="IPR033139">
    <property type="entry name" value="Caspase_cys_AS"/>
</dbReference>
<evidence type="ECO:0000256" key="6">
    <source>
        <dbReference type="ARBA" id="ARBA00023145"/>
    </source>
</evidence>
<dbReference type="OrthoDB" id="6116485at2759"/>
<keyword evidence="6" id="KW-0865">Zymogen</keyword>
<dbReference type="InterPro" id="IPR011029">
    <property type="entry name" value="DEATH-like_dom_sf"/>
</dbReference>
<proteinExistence type="inferred from homology"/>
<dbReference type="SUPFAM" id="SSF52129">
    <property type="entry name" value="Caspase-like"/>
    <property type="match status" value="1"/>
</dbReference>
<keyword evidence="9" id="KW-1185">Reference proteome</keyword>
<feature type="non-terminal residue" evidence="8">
    <location>
        <position position="317"/>
    </location>
</feature>
<evidence type="ECO:0000259" key="7">
    <source>
        <dbReference type="PROSITE" id="PS50208"/>
    </source>
</evidence>
<dbReference type="GO" id="GO:0004197">
    <property type="term" value="F:cysteine-type endopeptidase activity"/>
    <property type="evidence" value="ECO:0007669"/>
    <property type="project" value="InterPro"/>
</dbReference>
<dbReference type="PROSITE" id="PS50208">
    <property type="entry name" value="CASPASE_P20"/>
    <property type="match status" value="1"/>
</dbReference>
<evidence type="ECO:0000256" key="4">
    <source>
        <dbReference type="ARBA" id="ARBA00022801"/>
    </source>
</evidence>
<dbReference type="GO" id="GO:0043067">
    <property type="term" value="P:regulation of programmed cell death"/>
    <property type="evidence" value="ECO:0007669"/>
    <property type="project" value="UniProtKB-ARBA"/>
</dbReference>
<keyword evidence="2" id="KW-0645">Protease</keyword>
<dbReference type="PANTHER" id="PTHR48169">
    <property type="entry name" value="DED DOMAIN-CONTAINING PROTEIN"/>
    <property type="match status" value="1"/>
</dbReference>
<accession>A0A177ASX9</accession>
<dbReference type="GO" id="GO:0006915">
    <property type="term" value="P:apoptotic process"/>
    <property type="evidence" value="ECO:0007669"/>
    <property type="project" value="UniProtKB-KW"/>
</dbReference>
<dbReference type="EMBL" id="LWCA01001908">
    <property type="protein sequence ID" value="OAF64344.1"/>
    <property type="molecule type" value="Genomic_DNA"/>
</dbReference>
<dbReference type="InterPro" id="IPR011600">
    <property type="entry name" value="Pept_C14_caspase"/>
</dbReference>
<keyword evidence="4" id="KW-0378">Hydrolase</keyword>
<organism evidence="8 9">
    <name type="scientific">Intoshia linei</name>
    <dbReference type="NCBI Taxonomy" id="1819745"/>
    <lineage>
        <taxon>Eukaryota</taxon>
        <taxon>Metazoa</taxon>
        <taxon>Spiralia</taxon>
        <taxon>Lophotrochozoa</taxon>
        <taxon>Mesozoa</taxon>
        <taxon>Orthonectida</taxon>
        <taxon>Rhopaluridae</taxon>
        <taxon>Intoshia</taxon>
    </lineage>
</organism>
<reference evidence="8 9" key="1">
    <citation type="submission" date="2016-04" db="EMBL/GenBank/DDBJ databases">
        <title>The genome of Intoshia linei affirms orthonectids as highly simplified spiralians.</title>
        <authorList>
            <person name="Mikhailov K.V."/>
            <person name="Slusarev G.S."/>
            <person name="Nikitin M.A."/>
            <person name="Logacheva M.D."/>
            <person name="Penin A."/>
            <person name="Aleoshin V."/>
            <person name="Panchin Y.V."/>
        </authorList>
    </citation>
    <scope>NUCLEOTIDE SEQUENCE [LARGE SCALE GENOMIC DNA]</scope>
    <source>
        <strain evidence="8">Intl2013</strain>
        <tissue evidence="8">Whole animal</tissue>
    </source>
</reference>
<dbReference type="InterPro" id="IPR015917">
    <property type="entry name" value="Pept_C14A"/>
</dbReference>
<dbReference type="PROSITE" id="PS01121">
    <property type="entry name" value="CASPASE_HIS"/>
    <property type="match status" value="1"/>
</dbReference>
<protein>
    <recommendedName>
        <fullName evidence="7">Caspase family p20 domain-containing protein</fullName>
    </recommendedName>
</protein>
<keyword evidence="5" id="KW-0788">Thiol protease</keyword>
<evidence type="ECO:0000313" key="9">
    <source>
        <dbReference type="Proteomes" id="UP000078046"/>
    </source>
</evidence>
<dbReference type="SMART" id="SM00115">
    <property type="entry name" value="CASc"/>
    <property type="match status" value="1"/>
</dbReference>
<name>A0A177ASX9_9BILA</name>
<dbReference type="Gene3D" id="1.10.533.10">
    <property type="entry name" value="Death Domain, Fas"/>
    <property type="match status" value="1"/>
</dbReference>
<dbReference type="PRINTS" id="PR00376">
    <property type="entry name" value="IL1BCENZYME"/>
</dbReference>
<gene>
    <name evidence="8" type="ORF">A3Q56_07950</name>
</gene>
<dbReference type="AlphaFoldDB" id="A0A177ASX9"/>
<dbReference type="GO" id="GO:0006508">
    <property type="term" value="P:proteolysis"/>
    <property type="evidence" value="ECO:0007669"/>
    <property type="project" value="UniProtKB-KW"/>
</dbReference>
<evidence type="ECO:0000256" key="3">
    <source>
        <dbReference type="ARBA" id="ARBA00022703"/>
    </source>
</evidence>
<comment type="similarity">
    <text evidence="1">Belongs to the peptidase C14A family.</text>
</comment>
<evidence type="ECO:0000256" key="5">
    <source>
        <dbReference type="ARBA" id="ARBA00022807"/>
    </source>
</evidence>